<reference evidence="1" key="1">
    <citation type="submission" date="2018-05" db="EMBL/GenBank/DDBJ databases">
        <authorList>
            <person name="Lanie J.A."/>
            <person name="Ng W.-L."/>
            <person name="Kazmierczak K.M."/>
            <person name="Andrzejewski T.M."/>
            <person name="Davidsen T.M."/>
            <person name="Wayne K.J."/>
            <person name="Tettelin H."/>
            <person name="Glass J.I."/>
            <person name="Rusch D."/>
            <person name="Podicherti R."/>
            <person name="Tsui H.-C.T."/>
            <person name="Winkler M.E."/>
        </authorList>
    </citation>
    <scope>NUCLEOTIDE SEQUENCE</scope>
</reference>
<dbReference type="AlphaFoldDB" id="A0A381R4D5"/>
<dbReference type="EMBL" id="UINC01001648">
    <property type="protein sequence ID" value="SUZ85708.1"/>
    <property type="molecule type" value="Genomic_DNA"/>
</dbReference>
<dbReference type="InterPro" id="IPR027417">
    <property type="entry name" value="P-loop_NTPase"/>
</dbReference>
<evidence type="ECO:0008006" key="2">
    <source>
        <dbReference type="Google" id="ProtNLM"/>
    </source>
</evidence>
<sequence length="237" mass="26996">MHRSGTSAVAGILHLNGIAMGSEKTFKPKPLPQNPKGFYENYDFRKINDQILKQAGYKVKSFDTDIPVIHASDRTVTKMGKLTEKQVFENTDWGWKDPRTCLTLSEWLTLFEEKGLLEDTKVVFTTRSASAVAESLRKRNELHIDNGLMLWRLYHERALEALEQFPVPRFHFSYENLLNDSHSVCGRLFQFLGKSFETSMVGRFIDPDLNRSELSAKVKLGGELTALSEKLHSLSSV</sequence>
<name>A0A381R4D5_9ZZZZ</name>
<dbReference type="Gene3D" id="3.40.50.300">
    <property type="entry name" value="P-loop containing nucleotide triphosphate hydrolases"/>
    <property type="match status" value="1"/>
</dbReference>
<dbReference type="SUPFAM" id="SSF52540">
    <property type="entry name" value="P-loop containing nucleoside triphosphate hydrolases"/>
    <property type="match status" value="1"/>
</dbReference>
<protein>
    <recommendedName>
        <fullName evidence="2">Sulfotransferase domain-containing protein</fullName>
    </recommendedName>
</protein>
<accession>A0A381R4D5</accession>
<proteinExistence type="predicted"/>
<organism evidence="1">
    <name type="scientific">marine metagenome</name>
    <dbReference type="NCBI Taxonomy" id="408172"/>
    <lineage>
        <taxon>unclassified sequences</taxon>
        <taxon>metagenomes</taxon>
        <taxon>ecological metagenomes</taxon>
    </lineage>
</organism>
<evidence type="ECO:0000313" key="1">
    <source>
        <dbReference type="EMBL" id="SUZ85708.1"/>
    </source>
</evidence>
<gene>
    <name evidence="1" type="ORF">METZ01_LOCUS38562</name>
</gene>